<dbReference type="GO" id="GO:0005886">
    <property type="term" value="C:plasma membrane"/>
    <property type="evidence" value="ECO:0007669"/>
    <property type="project" value="UniProtKB-SubCell"/>
</dbReference>
<reference evidence="8" key="2">
    <citation type="submission" date="2021-04" db="EMBL/GenBank/DDBJ databases">
        <authorList>
            <person name="Gilroy R."/>
        </authorList>
    </citation>
    <scope>NUCLEOTIDE SEQUENCE</scope>
    <source>
        <strain evidence="8">CHK195-9823</strain>
    </source>
</reference>
<dbReference type="InterPro" id="IPR052518">
    <property type="entry name" value="CHR_Transporter"/>
</dbReference>
<dbReference type="PANTHER" id="PTHR43663">
    <property type="entry name" value="CHROMATE TRANSPORT PROTEIN-RELATED"/>
    <property type="match status" value="1"/>
</dbReference>
<protein>
    <submittedName>
        <fullName evidence="8">Chromate transporter</fullName>
    </submittedName>
</protein>
<dbReference type="InterPro" id="IPR003370">
    <property type="entry name" value="Chromate_transpt"/>
</dbReference>
<feature type="transmembrane region" description="Helical" evidence="7">
    <location>
        <begin position="75"/>
        <end position="97"/>
    </location>
</feature>
<keyword evidence="6 7" id="KW-0472">Membrane</keyword>
<comment type="caution">
    <text evidence="8">The sequence shown here is derived from an EMBL/GenBank/DDBJ whole genome shotgun (WGS) entry which is preliminary data.</text>
</comment>
<evidence type="ECO:0000256" key="7">
    <source>
        <dbReference type="SAM" id="Phobius"/>
    </source>
</evidence>
<dbReference type="GO" id="GO:0015109">
    <property type="term" value="F:chromate transmembrane transporter activity"/>
    <property type="evidence" value="ECO:0007669"/>
    <property type="project" value="InterPro"/>
</dbReference>
<evidence type="ECO:0000256" key="3">
    <source>
        <dbReference type="ARBA" id="ARBA00022475"/>
    </source>
</evidence>
<feature type="transmembrane region" description="Helical" evidence="7">
    <location>
        <begin position="170"/>
        <end position="189"/>
    </location>
</feature>
<evidence type="ECO:0000256" key="2">
    <source>
        <dbReference type="ARBA" id="ARBA00005262"/>
    </source>
</evidence>
<keyword evidence="5 7" id="KW-1133">Transmembrane helix</keyword>
<reference evidence="8" key="1">
    <citation type="journal article" date="2021" name="PeerJ">
        <title>Extensive microbial diversity within the chicken gut microbiome revealed by metagenomics and culture.</title>
        <authorList>
            <person name="Gilroy R."/>
            <person name="Ravi A."/>
            <person name="Getino M."/>
            <person name="Pursley I."/>
            <person name="Horton D.L."/>
            <person name="Alikhan N.F."/>
            <person name="Baker D."/>
            <person name="Gharbi K."/>
            <person name="Hall N."/>
            <person name="Watson M."/>
            <person name="Adriaenssens E.M."/>
            <person name="Foster-Nyarko E."/>
            <person name="Jarju S."/>
            <person name="Secka A."/>
            <person name="Antonio M."/>
            <person name="Oren A."/>
            <person name="Chaudhuri R.R."/>
            <person name="La Ragione R."/>
            <person name="Hildebrand F."/>
            <person name="Pallen M.J."/>
        </authorList>
    </citation>
    <scope>NUCLEOTIDE SEQUENCE</scope>
    <source>
        <strain evidence="8">CHK195-9823</strain>
    </source>
</reference>
<dbReference type="Pfam" id="PF02417">
    <property type="entry name" value="Chromate_transp"/>
    <property type="match status" value="1"/>
</dbReference>
<accession>A0A9D1TH37</accession>
<evidence type="ECO:0000256" key="1">
    <source>
        <dbReference type="ARBA" id="ARBA00004651"/>
    </source>
</evidence>
<dbReference type="PANTHER" id="PTHR43663:SF1">
    <property type="entry name" value="CHROMATE TRANSPORTER"/>
    <property type="match status" value="1"/>
</dbReference>
<gene>
    <name evidence="8" type="ORF">H9747_11825</name>
</gene>
<feature type="transmembrane region" description="Helical" evidence="7">
    <location>
        <begin position="117"/>
        <end position="136"/>
    </location>
</feature>
<keyword evidence="4 7" id="KW-0812">Transmembrane</keyword>
<dbReference type="Proteomes" id="UP000886814">
    <property type="component" value="Unassembled WGS sequence"/>
</dbReference>
<evidence type="ECO:0000256" key="5">
    <source>
        <dbReference type="ARBA" id="ARBA00022989"/>
    </source>
</evidence>
<name>A0A9D1TH37_9FIRM</name>
<proteinExistence type="inferred from homology"/>
<evidence type="ECO:0000256" key="4">
    <source>
        <dbReference type="ARBA" id="ARBA00022692"/>
    </source>
</evidence>
<keyword evidence="3" id="KW-1003">Cell membrane</keyword>
<dbReference type="AlphaFoldDB" id="A0A9D1TH37"/>
<evidence type="ECO:0000313" key="9">
    <source>
        <dbReference type="Proteomes" id="UP000886814"/>
    </source>
</evidence>
<evidence type="ECO:0000313" key="8">
    <source>
        <dbReference type="EMBL" id="HIV39661.1"/>
    </source>
</evidence>
<comment type="similarity">
    <text evidence="2">Belongs to the chromate ion transporter (CHR) (TC 2.A.51) family.</text>
</comment>
<organism evidence="8 9">
    <name type="scientific">Candidatus Blautia stercorigallinarum</name>
    <dbReference type="NCBI Taxonomy" id="2838501"/>
    <lineage>
        <taxon>Bacteria</taxon>
        <taxon>Bacillati</taxon>
        <taxon>Bacillota</taxon>
        <taxon>Clostridia</taxon>
        <taxon>Lachnospirales</taxon>
        <taxon>Lachnospiraceae</taxon>
        <taxon>Blautia</taxon>
    </lineage>
</organism>
<evidence type="ECO:0000256" key="6">
    <source>
        <dbReference type="ARBA" id="ARBA00023136"/>
    </source>
</evidence>
<sequence length="190" mass="20603">MIWFQLFLSFLQIGLFSFGGGYAAMPLIQEQIVNIHGWLDMDQFTDLITISQMTPGPIAINSATFVGIRIGGIPGALVATLGCILPSCIIVTLLAKLYLKYQKLDVLQSVLNSLRPAVVALIASAGISILVTAFWGSEGVIRLADTDWLLVVIFIVCVVLLQKLKWNPILVMVLAGVMKLAAAAAQKWVF</sequence>
<dbReference type="EMBL" id="DXIQ01000079">
    <property type="protein sequence ID" value="HIV39661.1"/>
    <property type="molecule type" value="Genomic_DNA"/>
</dbReference>
<feature type="transmembrane region" description="Helical" evidence="7">
    <location>
        <begin position="148"/>
        <end position="164"/>
    </location>
</feature>
<comment type="subcellular location">
    <subcellularLocation>
        <location evidence="1">Cell membrane</location>
        <topology evidence="1">Multi-pass membrane protein</topology>
    </subcellularLocation>
</comment>